<organism evidence="6 7">
    <name type="scientific">Phialocephala subalpina</name>
    <dbReference type="NCBI Taxonomy" id="576137"/>
    <lineage>
        <taxon>Eukaryota</taxon>
        <taxon>Fungi</taxon>
        <taxon>Dikarya</taxon>
        <taxon>Ascomycota</taxon>
        <taxon>Pezizomycotina</taxon>
        <taxon>Leotiomycetes</taxon>
        <taxon>Helotiales</taxon>
        <taxon>Mollisiaceae</taxon>
        <taxon>Phialocephala</taxon>
        <taxon>Phialocephala fortinii species complex</taxon>
    </lineage>
</organism>
<dbReference type="PANTHER" id="PTHR10730">
    <property type="entry name" value="PROCOLLAGEN-LYSINE,2-OXOGLUTARATE 5-DIOXYGENASE/GLYCOSYLTRANSFERASE 25 FAMILY MEMBER"/>
    <property type="match status" value="1"/>
</dbReference>
<keyword evidence="7" id="KW-1185">Reference proteome</keyword>
<feature type="domain" description="Glycosyl transferase family 25" evidence="5">
    <location>
        <begin position="3"/>
        <end position="96"/>
    </location>
</feature>
<evidence type="ECO:0000256" key="2">
    <source>
        <dbReference type="ARBA" id="ARBA00022676"/>
    </source>
</evidence>
<keyword evidence="3" id="KW-0808">Transferase</keyword>
<dbReference type="InterPro" id="IPR002654">
    <property type="entry name" value="Glyco_trans_25"/>
</dbReference>
<name>A0A1L7WG93_9HELO</name>
<evidence type="ECO:0000259" key="5">
    <source>
        <dbReference type="Pfam" id="PF01755"/>
    </source>
</evidence>
<reference evidence="6 7" key="1">
    <citation type="submission" date="2016-03" db="EMBL/GenBank/DDBJ databases">
        <authorList>
            <person name="Ploux O."/>
        </authorList>
    </citation>
    <scope>NUCLEOTIDE SEQUENCE [LARGE SCALE GENOMIC DNA]</scope>
    <source>
        <strain evidence="6 7">UAMH 11012</strain>
    </source>
</reference>
<dbReference type="EMBL" id="FJOG01000002">
    <property type="protein sequence ID" value="CZR51790.1"/>
    <property type="molecule type" value="Genomic_DNA"/>
</dbReference>
<dbReference type="PANTHER" id="PTHR10730:SF53">
    <property type="entry name" value="GLYCOSYLTRANSFERASE 25 FAMILY MEMBER"/>
    <property type="match status" value="1"/>
</dbReference>
<accession>A0A1L7WG93</accession>
<evidence type="ECO:0000256" key="3">
    <source>
        <dbReference type="ARBA" id="ARBA00022679"/>
    </source>
</evidence>
<sequence>MPSRTDRRDATTLAFATSNLAIEFIEGVKGDSIPENAFPPGDSTESIKLPKGIKGSWRSHMNALQHIVHKNLSTAVIFEDDVDWDIHLTTQLRTFALASRLLSNQNFSTDLPHYNVQTSNNPETEESIHNNTSPNPISENLYSLPLSRVPSLYPTPTLSPYGDPTKWDVLWLGHCGVGFPHAPTSPTTSPNSANILLTLQNDTTVPSPKHLRAHPFGPLDALATSHSPHTRVYHRATGGALCTVAYAVSQRGARRLLAEFGVRRWGRIWDAELGGWCAGSDLPTEPMKENESEESKKGRGREEPERVCLTVQPPIFAHHHPAGGESNIGGLGGGYARSVETKYVRWSVRMNLDRLVSGYGNGEEGLVDQWPD</sequence>
<gene>
    <name evidence="6" type="ORF">PAC_01667</name>
</gene>
<evidence type="ECO:0000256" key="1">
    <source>
        <dbReference type="ARBA" id="ARBA00006721"/>
    </source>
</evidence>
<dbReference type="AlphaFoldDB" id="A0A1L7WG93"/>
<evidence type="ECO:0000313" key="6">
    <source>
        <dbReference type="EMBL" id="CZR51790.1"/>
    </source>
</evidence>
<dbReference type="OrthoDB" id="47375at2759"/>
<dbReference type="GO" id="GO:0016740">
    <property type="term" value="F:transferase activity"/>
    <property type="evidence" value="ECO:0007669"/>
    <property type="project" value="UniProtKB-KW"/>
</dbReference>
<evidence type="ECO:0000256" key="4">
    <source>
        <dbReference type="SAM" id="MobiDB-lite"/>
    </source>
</evidence>
<dbReference type="Pfam" id="PF01755">
    <property type="entry name" value="Glyco_transf_25"/>
    <property type="match status" value="1"/>
</dbReference>
<feature type="compositionally biased region" description="Basic and acidic residues" evidence="4">
    <location>
        <begin position="286"/>
        <end position="305"/>
    </location>
</feature>
<dbReference type="Proteomes" id="UP000184330">
    <property type="component" value="Unassembled WGS sequence"/>
</dbReference>
<evidence type="ECO:0000313" key="7">
    <source>
        <dbReference type="Proteomes" id="UP000184330"/>
    </source>
</evidence>
<comment type="similarity">
    <text evidence="1">Belongs to the glycosyltransferase 25 family.</text>
</comment>
<dbReference type="CDD" id="cd06532">
    <property type="entry name" value="Glyco_transf_25"/>
    <property type="match status" value="1"/>
</dbReference>
<proteinExistence type="inferred from homology"/>
<dbReference type="InterPro" id="IPR050757">
    <property type="entry name" value="Collagen_mod_GT25"/>
</dbReference>
<protein>
    <recommendedName>
        <fullName evidence="5">Glycosyl transferase family 25 domain-containing protein</fullName>
    </recommendedName>
</protein>
<feature type="region of interest" description="Disordered" evidence="4">
    <location>
        <begin position="280"/>
        <end position="305"/>
    </location>
</feature>
<keyword evidence="2" id="KW-0328">Glycosyltransferase</keyword>